<protein>
    <submittedName>
        <fullName evidence="2">Uncharacterized protein</fullName>
    </submittedName>
</protein>
<accession>A0AAU9M7F8</accession>
<dbReference type="Proteomes" id="UP001157418">
    <property type="component" value="Unassembled WGS sequence"/>
</dbReference>
<dbReference type="EMBL" id="CAKMRJ010000740">
    <property type="protein sequence ID" value="CAH1420019.1"/>
    <property type="molecule type" value="Genomic_DNA"/>
</dbReference>
<evidence type="ECO:0000313" key="2">
    <source>
        <dbReference type="EMBL" id="CAH1420019.1"/>
    </source>
</evidence>
<reference evidence="2 3" key="1">
    <citation type="submission" date="2022-01" db="EMBL/GenBank/DDBJ databases">
        <authorList>
            <person name="Xiong W."/>
            <person name="Schranz E."/>
        </authorList>
    </citation>
    <scope>NUCLEOTIDE SEQUENCE [LARGE SCALE GENOMIC DNA]</scope>
</reference>
<proteinExistence type="predicted"/>
<evidence type="ECO:0000256" key="1">
    <source>
        <dbReference type="SAM" id="MobiDB-lite"/>
    </source>
</evidence>
<feature type="region of interest" description="Disordered" evidence="1">
    <location>
        <begin position="38"/>
        <end position="75"/>
    </location>
</feature>
<evidence type="ECO:0000313" key="3">
    <source>
        <dbReference type="Proteomes" id="UP001157418"/>
    </source>
</evidence>
<feature type="compositionally biased region" description="Acidic residues" evidence="1">
    <location>
        <begin position="62"/>
        <end position="72"/>
    </location>
</feature>
<dbReference type="AlphaFoldDB" id="A0AAU9M7F8"/>
<name>A0AAU9M7F8_9ASTR</name>
<gene>
    <name evidence="2" type="ORF">LVIROSA_LOCUS7513</name>
</gene>
<keyword evidence="3" id="KW-1185">Reference proteome</keyword>
<sequence length="176" mass="20221">MDDVYDLDTIDVELDEYFKRKPIFRCKDEFLNILCEEDDDANNGAQPQNNKQESDSEYVQGSDEEDIDDDFEYSTHNPKVKWNLNEISALKGGRGDGVPKAEKVVEEVVDNKVPHANMENEIPHANVEYAESQANKNERLMDHEIRHPSVDNKVSQIKSDILNLRASKYSSEDIMD</sequence>
<comment type="caution">
    <text evidence="2">The sequence shown here is derived from an EMBL/GenBank/DDBJ whole genome shotgun (WGS) entry which is preliminary data.</text>
</comment>
<organism evidence="2 3">
    <name type="scientific">Lactuca virosa</name>
    <dbReference type="NCBI Taxonomy" id="75947"/>
    <lineage>
        <taxon>Eukaryota</taxon>
        <taxon>Viridiplantae</taxon>
        <taxon>Streptophyta</taxon>
        <taxon>Embryophyta</taxon>
        <taxon>Tracheophyta</taxon>
        <taxon>Spermatophyta</taxon>
        <taxon>Magnoliopsida</taxon>
        <taxon>eudicotyledons</taxon>
        <taxon>Gunneridae</taxon>
        <taxon>Pentapetalae</taxon>
        <taxon>asterids</taxon>
        <taxon>campanulids</taxon>
        <taxon>Asterales</taxon>
        <taxon>Asteraceae</taxon>
        <taxon>Cichorioideae</taxon>
        <taxon>Cichorieae</taxon>
        <taxon>Lactucinae</taxon>
        <taxon>Lactuca</taxon>
    </lineage>
</organism>